<evidence type="ECO:0000256" key="4">
    <source>
        <dbReference type="ARBA" id="ARBA00022771"/>
    </source>
</evidence>
<evidence type="ECO:0000313" key="10">
    <source>
        <dbReference type="EMBL" id="GAB0134964.1"/>
    </source>
</evidence>
<dbReference type="PANTHER" id="PTHR24376:SF216">
    <property type="entry name" value="ZINC FINGER PROTEIN 420-LIKE"/>
    <property type="match status" value="1"/>
</dbReference>
<evidence type="ECO:0000256" key="3">
    <source>
        <dbReference type="ARBA" id="ARBA00022737"/>
    </source>
</evidence>
<feature type="domain" description="C2H2-type" evidence="9">
    <location>
        <begin position="155"/>
        <end position="185"/>
    </location>
</feature>
<gene>
    <name evidence="10" type="primary">g3316</name>
    <name evidence="10" type="ORF">EsDP_00003316</name>
</gene>
<dbReference type="InterPro" id="IPR013087">
    <property type="entry name" value="Znf_C2H2_type"/>
</dbReference>
<feature type="region of interest" description="Disordered" evidence="8">
    <location>
        <begin position="478"/>
        <end position="502"/>
    </location>
</feature>
<dbReference type="Gene3D" id="3.30.160.60">
    <property type="entry name" value="Classic Zinc Finger"/>
    <property type="match status" value="1"/>
</dbReference>
<dbReference type="PROSITE" id="PS50157">
    <property type="entry name" value="ZINC_FINGER_C2H2_2"/>
    <property type="match status" value="1"/>
</dbReference>
<evidence type="ECO:0000256" key="7">
    <source>
        <dbReference type="PROSITE-ProRule" id="PRU00042"/>
    </source>
</evidence>
<dbReference type="InterPro" id="IPR036236">
    <property type="entry name" value="Znf_C2H2_sf"/>
</dbReference>
<reference evidence="11" key="1">
    <citation type="submission" date="2024-06" db="EMBL/GenBank/DDBJ databases">
        <title>Draft Genome Sequences of Epichloe bromicola Strains Isolated from Elymus ciliaris.</title>
        <authorList>
            <consortium name="Epichloe bromicola genome sequencing consortium"/>
            <person name="Miura A."/>
            <person name="Imano S."/>
            <person name="Ashida A."/>
            <person name="Sato I."/>
            <person name="Chiba S."/>
            <person name="Tanaka A."/>
            <person name="Camagna M."/>
            <person name="Takemoto D."/>
        </authorList>
    </citation>
    <scope>NUCLEOTIDE SEQUENCE [LARGE SCALE GENOMIC DNA]</scope>
    <source>
        <strain evidence="11">DP</strain>
    </source>
</reference>
<evidence type="ECO:0000256" key="1">
    <source>
        <dbReference type="ARBA" id="ARBA00004123"/>
    </source>
</evidence>
<comment type="subcellular location">
    <subcellularLocation>
        <location evidence="1">Nucleus</location>
    </subcellularLocation>
</comment>
<name>A0ABQ0CNF2_9HYPO</name>
<feature type="region of interest" description="Disordered" evidence="8">
    <location>
        <begin position="352"/>
        <end position="380"/>
    </location>
</feature>
<dbReference type="SUPFAM" id="SSF57667">
    <property type="entry name" value="beta-beta-alpha zinc fingers"/>
    <property type="match status" value="1"/>
</dbReference>
<organism evidence="10 11">
    <name type="scientific">Epichloe bromicola</name>
    <dbReference type="NCBI Taxonomy" id="79588"/>
    <lineage>
        <taxon>Eukaryota</taxon>
        <taxon>Fungi</taxon>
        <taxon>Dikarya</taxon>
        <taxon>Ascomycota</taxon>
        <taxon>Pezizomycotina</taxon>
        <taxon>Sordariomycetes</taxon>
        <taxon>Hypocreomycetidae</taxon>
        <taxon>Hypocreales</taxon>
        <taxon>Clavicipitaceae</taxon>
        <taxon>Epichloe</taxon>
    </lineage>
</organism>
<evidence type="ECO:0000313" key="11">
    <source>
        <dbReference type="Proteomes" id="UP001562357"/>
    </source>
</evidence>
<keyword evidence="11" id="KW-1185">Reference proteome</keyword>
<feature type="region of interest" description="Disordered" evidence="8">
    <location>
        <begin position="1"/>
        <end position="25"/>
    </location>
</feature>
<dbReference type="PROSITE" id="PS00028">
    <property type="entry name" value="ZINC_FINGER_C2H2_1"/>
    <property type="match status" value="1"/>
</dbReference>
<dbReference type="EMBL" id="BAAFGZ010000104">
    <property type="protein sequence ID" value="GAB0134964.1"/>
    <property type="molecule type" value="Genomic_DNA"/>
</dbReference>
<protein>
    <recommendedName>
        <fullName evidence="9">C2H2-type domain-containing protein</fullName>
    </recommendedName>
</protein>
<sequence length="522" mass="57643">MRPSSQNSNNGGNGGMQFDPNNWGSGYTAMTDNSIMQRPYAIQKFSNHPDDPYVATGIIPTQTSLGNEQAPYTSNPQNQQQDGYPKTNIQQPAAQATNYVDSGYGGSYLSYSVSSPSVRTGKTEDVLNLKCMKCDYEAKNNSELRKHINRHKKPHKCDIRSCTKGFATQNDLDRHKRTVHRKEIYDKGTTVLYECIHCKDQFGKSNARKKIEWPRKDNFLAHLDRVHHIRLRPSDNLDQYMSRGQQNPKVLIDTIGGATGQAQHLALQGVGTGAHTDINGPHSRIAFADELAPGDQANNVFQEQRFSMFIHRNSHVLANASVLAPPTQQEFISPVMLNSHEHNLGANLHVANDDGLQQPQTDPPRSVPHATGGHQFNEDVPHGRHVHVESRSHGHISDIDETDEYVSENPPVSGSTGITTMAASRPQLEPTTPPLYTNSSLVSALSPSGILQSSSSPLTASEDILRLLRQIPRETLQAALDNRTSDSEEGGATETETASKPSHLCPTCQKCFKRQCELTYVL</sequence>
<keyword evidence="2" id="KW-0479">Metal-binding</keyword>
<feature type="compositionally biased region" description="Low complexity" evidence="8">
    <location>
        <begin position="1"/>
        <end position="10"/>
    </location>
</feature>
<keyword evidence="4 7" id="KW-0863">Zinc-finger</keyword>
<evidence type="ECO:0000256" key="5">
    <source>
        <dbReference type="ARBA" id="ARBA00022833"/>
    </source>
</evidence>
<dbReference type="PANTHER" id="PTHR24376">
    <property type="entry name" value="ZINC FINGER PROTEIN"/>
    <property type="match status" value="1"/>
</dbReference>
<evidence type="ECO:0000256" key="6">
    <source>
        <dbReference type="ARBA" id="ARBA00023242"/>
    </source>
</evidence>
<feature type="compositionally biased region" description="Low complexity" evidence="8">
    <location>
        <begin position="490"/>
        <end position="499"/>
    </location>
</feature>
<keyword evidence="5" id="KW-0862">Zinc</keyword>
<evidence type="ECO:0000259" key="9">
    <source>
        <dbReference type="PROSITE" id="PS50157"/>
    </source>
</evidence>
<accession>A0ABQ0CNF2</accession>
<feature type="region of interest" description="Disordered" evidence="8">
    <location>
        <begin position="64"/>
        <end position="87"/>
    </location>
</feature>
<evidence type="ECO:0000256" key="2">
    <source>
        <dbReference type="ARBA" id="ARBA00022723"/>
    </source>
</evidence>
<dbReference type="SMART" id="SM00355">
    <property type="entry name" value="ZnF_C2H2"/>
    <property type="match status" value="3"/>
</dbReference>
<keyword evidence="3" id="KW-0677">Repeat</keyword>
<comment type="caution">
    <text evidence="10">The sequence shown here is derived from an EMBL/GenBank/DDBJ whole genome shotgun (WGS) entry which is preliminary data.</text>
</comment>
<evidence type="ECO:0000256" key="8">
    <source>
        <dbReference type="SAM" id="MobiDB-lite"/>
    </source>
</evidence>
<dbReference type="Proteomes" id="UP001562357">
    <property type="component" value="Unassembled WGS sequence"/>
</dbReference>
<keyword evidence="6" id="KW-0539">Nucleus</keyword>
<proteinExistence type="predicted"/>